<dbReference type="InterPro" id="IPR016181">
    <property type="entry name" value="Acyl_CoA_acyltransferase"/>
</dbReference>
<dbReference type="SUPFAM" id="SSF55729">
    <property type="entry name" value="Acyl-CoA N-acyltransferases (Nat)"/>
    <property type="match status" value="1"/>
</dbReference>
<evidence type="ECO:0000313" key="1">
    <source>
        <dbReference type="EMBL" id="QMU28887.1"/>
    </source>
</evidence>
<dbReference type="Proteomes" id="UP000514509">
    <property type="component" value="Chromosome"/>
</dbReference>
<dbReference type="AlphaFoldDB" id="A0A7L7L7W1"/>
<protein>
    <recommendedName>
        <fullName evidence="3">GNAT family N-acetyltransferase</fullName>
    </recommendedName>
</protein>
<evidence type="ECO:0008006" key="3">
    <source>
        <dbReference type="Google" id="ProtNLM"/>
    </source>
</evidence>
<dbReference type="Gene3D" id="3.40.630.30">
    <property type="match status" value="1"/>
</dbReference>
<dbReference type="KEGG" id="add:HUW48_12930"/>
<dbReference type="EMBL" id="CP055153">
    <property type="protein sequence ID" value="QMU28887.1"/>
    <property type="molecule type" value="Genomic_DNA"/>
</dbReference>
<evidence type="ECO:0000313" key="2">
    <source>
        <dbReference type="Proteomes" id="UP000514509"/>
    </source>
</evidence>
<proteinExistence type="predicted"/>
<keyword evidence="2" id="KW-1185">Reference proteome</keyword>
<reference evidence="1 2" key="2">
    <citation type="submission" date="2020-08" db="EMBL/GenBank/DDBJ databases">
        <title>Adhaeribacter dokdonensis sp. nov., isolated from the rhizosphere of Elymus tsukushiensis, a plant native to the Dokdo Islands, Republic of Korea.</title>
        <authorList>
            <person name="Ghim S.Y."/>
        </authorList>
    </citation>
    <scope>NUCLEOTIDE SEQUENCE [LARGE SCALE GENOMIC DNA]</scope>
    <source>
        <strain evidence="1 2">KUDC8001</strain>
    </source>
</reference>
<name>A0A7L7L7W1_9BACT</name>
<gene>
    <name evidence="1" type="ORF">HUW48_12930</name>
</gene>
<sequence>MKDFDIKVPTAADVPAIVDLANAYTYQNLSLQERQSGFLTGVFSEAAISAMIASAPCIIAYQQQGLAGFILNTNLPPGKYPPLVQEIIIQLPQLNYQNLPVTHYNYFFYGPVLVAKNYRRQGLLQNMFQKTKEELKTRFNLGIAFIDQANKASHQVHTESLGWEVIGEITFNNHIYSLLAFFLT</sequence>
<reference evidence="1 2" key="1">
    <citation type="submission" date="2020-06" db="EMBL/GenBank/DDBJ databases">
        <authorList>
            <person name="Hwang Y.J."/>
        </authorList>
    </citation>
    <scope>NUCLEOTIDE SEQUENCE [LARGE SCALE GENOMIC DNA]</scope>
    <source>
        <strain evidence="1 2">KUDC8001</strain>
    </source>
</reference>
<accession>A0A7L7L7W1</accession>
<dbReference type="RefSeq" id="WP_182416069.1">
    <property type="nucleotide sequence ID" value="NZ_CP055153.1"/>
</dbReference>
<organism evidence="1 2">
    <name type="scientific">Adhaeribacter radiodurans</name>
    <dbReference type="NCBI Taxonomy" id="2745197"/>
    <lineage>
        <taxon>Bacteria</taxon>
        <taxon>Pseudomonadati</taxon>
        <taxon>Bacteroidota</taxon>
        <taxon>Cytophagia</taxon>
        <taxon>Cytophagales</taxon>
        <taxon>Hymenobacteraceae</taxon>
        <taxon>Adhaeribacter</taxon>
    </lineage>
</organism>